<evidence type="ECO:0000256" key="7">
    <source>
        <dbReference type="ARBA" id="ARBA00022989"/>
    </source>
</evidence>
<name>A0A7U7EWE9_STAAR</name>
<gene>
    <name evidence="11" type="primary">arcD</name>
    <name evidence="11" type="ordered locus">SAR2712</name>
</gene>
<dbReference type="GO" id="GO:0005886">
    <property type="term" value="C:plasma membrane"/>
    <property type="evidence" value="ECO:0007669"/>
    <property type="project" value="UniProtKB-SubCell"/>
</dbReference>
<dbReference type="InterPro" id="IPR004754">
    <property type="entry name" value="Amino_acid_antiprt"/>
</dbReference>
<evidence type="ECO:0000256" key="4">
    <source>
        <dbReference type="ARBA" id="ARBA00022475"/>
    </source>
</evidence>
<dbReference type="GO" id="GO:1903826">
    <property type="term" value="P:L-arginine transmembrane transport"/>
    <property type="evidence" value="ECO:0007669"/>
    <property type="project" value="InterPro"/>
</dbReference>
<evidence type="ECO:0000256" key="8">
    <source>
        <dbReference type="ARBA" id="ARBA00023136"/>
    </source>
</evidence>
<comment type="subcellular location">
    <subcellularLocation>
        <location evidence="1">Cell membrane</location>
        <topology evidence="1">Multi-pass membrane protein</topology>
    </subcellularLocation>
</comment>
<evidence type="ECO:0000256" key="1">
    <source>
        <dbReference type="ARBA" id="ARBA00004651"/>
    </source>
</evidence>
<keyword evidence="7 10" id="KW-1133">Transmembrane helix</keyword>
<dbReference type="GO" id="GO:0043858">
    <property type="term" value="F:arginine:ornithine antiporter activity"/>
    <property type="evidence" value="ECO:0007669"/>
    <property type="project" value="UniProtKB-UniRule"/>
</dbReference>
<dbReference type="GO" id="GO:0006527">
    <property type="term" value="P:L-arginine catabolic process"/>
    <property type="evidence" value="ECO:0007669"/>
    <property type="project" value="UniProtKB-UniRule"/>
</dbReference>
<comment type="similarity">
    <text evidence="2">Belongs to the amino acid-polyamine-organocation (APC) superfamily. Basic amino acid/polyamine antiporter (APA) (TC 2.A.3.2) family.</text>
</comment>
<evidence type="ECO:0000256" key="6">
    <source>
        <dbReference type="ARBA" id="ARBA00022970"/>
    </source>
</evidence>
<protein>
    <recommendedName>
        <fullName evidence="9">Arginine-ornithine antiporter</fullName>
    </recommendedName>
</protein>
<dbReference type="PIRSF" id="PIRSF006060">
    <property type="entry name" value="AA_transporter"/>
    <property type="match status" value="1"/>
</dbReference>
<feature type="transmembrane region" description="Helical" evidence="10">
    <location>
        <begin position="210"/>
        <end position="229"/>
    </location>
</feature>
<dbReference type="Gene3D" id="1.20.1740.10">
    <property type="entry name" value="Amino acid/polyamine transporter I"/>
    <property type="match status" value="1"/>
</dbReference>
<evidence type="ECO:0000313" key="12">
    <source>
        <dbReference type="Proteomes" id="UP000000596"/>
    </source>
</evidence>
<dbReference type="KEGG" id="sar:SAR2712"/>
<evidence type="ECO:0000256" key="5">
    <source>
        <dbReference type="ARBA" id="ARBA00022692"/>
    </source>
</evidence>
<dbReference type="NCBIfam" id="TIGR00905">
    <property type="entry name" value="2A0302"/>
    <property type="match status" value="1"/>
</dbReference>
<feature type="transmembrane region" description="Helical" evidence="10">
    <location>
        <begin position="452"/>
        <end position="472"/>
    </location>
</feature>
<dbReference type="InterPro" id="IPR022461">
    <property type="entry name" value="Arg/Orn_antiprt_ArcD"/>
</dbReference>
<dbReference type="PANTHER" id="PTHR42770:SF4">
    <property type="entry name" value="ARGININE_ORNITHINE ANTIPORTER-RELATED"/>
    <property type="match status" value="1"/>
</dbReference>
<dbReference type="NCBIfam" id="TIGR03810">
    <property type="entry name" value="arg_ornith_anti"/>
    <property type="match status" value="1"/>
</dbReference>
<feature type="transmembrane region" description="Helical" evidence="10">
    <location>
        <begin position="159"/>
        <end position="181"/>
    </location>
</feature>
<feature type="transmembrane region" description="Helical" evidence="10">
    <location>
        <begin position="40"/>
        <end position="63"/>
    </location>
</feature>
<dbReference type="InterPro" id="IPR050367">
    <property type="entry name" value="APC_superfamily"/>
</dbReference>
<keyword evidence="5 10" id="KW-0812">Transmembrane</keyword>
<feature type="transmembrane region" description="Helical" evidence="10">
    <location>
        <begin position="15"/>
        <end position="33"/>
    </location>
</feature>
<feature type="transmembrane region" description="Helical" evidence="10">
    <location>
        <begin position="365"/>
        <end position="386"/>
    </location>
</feature>
<feature type="transmembrane region" description="Helical" evidence="10">
    <location>
        <begin position="75"/>
        <end position="99"/>
    </location>
</feature>
<evidence type="ECO:0000256" key="9">
    <source>
        <dbReference type="NCBIfam" id="TIGR03810"/>
    </source>
</evidence>
<evidence type="ECO:0000256" key="3">
    <source>
        <dbReference type="ARBA" id="ARBA00022448"/>
    </source>
</evidence>
<keyword evidence="8 10" id="KW-0472">Membrane</keyword>
<dbReference type="InterPro" id="IPR002293">
    <property type="entry name" value="AA/rel_permease1"/>
</dbReference>
<keyword evidence="3" id="KW-0813">Transport</keyword>
<dbReference type="AlphaFoldDB" id="A0A7U7EWE9"/>
<feature type="transmembrane region" description="Helical" evidence="10">
    <location>
        <begin position="398"/>
        <end position="416"/>
    </location>
</feature>
<accession>A0A7U7EWE9</accession>
<keyword evidence="4" id="KW-1003">Cell membrane</keyword>
<dbReference type="PANTHER" id="PTHR42770">
    <property type="entry name" value="AMINO ACID TRANSPORTER-RELATED"/>
    <property type="match status" value="1"/>
</dbReference>
<dbReference type="Pfam" id="PF13520">
    <property type="entry name" value="AA_permease_2"/>
    <property type="match status" value="1"/>
</dbReference>
<proteinExistence type="inferred from homology"/>
<sequence length="478" mass="51918">MNMNESGDNKLSKSSLIGLVIGSMIGGGAFNIMSDMGGKAGGLAIIIGWIITAIGMISLAFVFQNLTNERPELDGGIYSYAQAGFGDFVGFISAWGYWFSAFLGNVAYATLLMSAVGNFFPIFKGGNTLPSIIVASLLLWGVHFLILKGVETAAFINSIVTVAKLIPILLVIICMIIAFNFDTFKTGFFGMTSEGVLPFSWASTMSQVKSTMLVTVWVFIGIEGAVIFSSRAKNKKDVGSATVIGLISVLIIYFLLTVLAQGVILQNHISQLDSPSMAQVLASIVGGWGSTLVNIGLIISVLGAWLGWTLLAGELPFIVAKDGLFPKWFAKENKNGAPVNALLITNILVQLFLISMLFTQSAYQFAFSLASSAILYPYMFSAFYQVKYTLEHRQQATTKQWTIGIIASIYAIWLIYAAGINYLLLTMLLYIPALLVYSIVQKNNQTRLIKSDYILFMIIIVLAVIGLIKLLMGTINVF</sequence>
<organism evidence="11 12">
    <name type="scientific">Staphylococcus aureus (strain MRSA252)</name>
    <dbReference type="NCBI Taxonomy" id="282458"/>
    <lineage>
        <taxon>Bacteria</taxon>
        <taxon>Bacillati</taxon>
        <taxon>Bacillota</taxon>
        <taxon>Bacilli</taxon>
        <taxon>Bacillales</taxon>
        <taxon>Staphylococcaceae</taxon>
        <taxon>Staphylococcus</taxon>
    </lineage>
</organism>
<feature type="transmembrane region" description="Helical" evidence="10">
    <location>
        <begin position="339"/>
        <end position="359"/>
    </location>
</feature>
<evidence type="ECO:0000256" key="10">
    <source>
        <dbReference type="SAM" id="Phobius"/>
    </source>
</evidence>
<keyword evidence="6" id="KW-0029">Amino-acid transport</keyword>
<dbReference type="Proteomes" id="UP000000596">
    <property type="component" value="Chromosome"/>
</dbReference>
<reference evidence="11 12" key="1">
    <citation type="journal article" date="2004" name="Proc. Natl. Acad. Sci. U.S.A.">
        <title>Complete genomes of two clinical Staphylococcus aureus strains: evidence for the rapid evolution of virulence and drug resistance.</title>
        <authorList>
            <person name="Holden M.T.G."/>
            <person name="Feil E.J."/>
            <person name="Lindsay J.A."/>
            <person name="Peacock S.J."/>
            <person name="Day N.P.J."/>
            <person name="Enright M.C."/>
            <person name="Foster T.J."/>
            <person name="Moore C.E."/>
            <person name="Hurst L."/>
            <person name="Atkin R."/>
            <person name="Barron A."/>
            <person name="Bason N."/>
            <person name="Bentley S.D."/>
            <person name="Chillingworth C."/>
            <person name="Chillingworth T."/>
            <person name="Churcher C."/>
            <person name="Clark L."/>
            <person name="Corton C."/>
            <person name="Cronin A."/>
            <person name="Doggett J."/>
            <person name="Dowd L."/>
            <person name="Feltwell T."/>
            <person name="Hance Z."/>
            <person name="Harris B."/>
            <person name="Hauser H."/>
            <person name="Holroyd S."/>
            <person name="Jagels K."/>
            <person name="James K.D."/>
            <person name="Lennard N."/>
            <person name="Line A."/>
            <person name="Mayes R."/>
            <person name="Moule S."/>
            <person name="Mungall K."/>
            <person name="Ormond D."/>
            <person name="Quail M.A."/>
            <person name="Rabbinowitsch E."/>
            <person name="Rutherford K."/>
            <person name="Sanders M."/>
            <person name="Sharp S."/>
            <person name="Simmonds M."/>
            <person name="Stevens K."/>
            <person name="Whitehead S."/>
            <person name="Barrell B.G."/>
            <person name="Spratt B.G."/>
            <person name="Parkhill J."/>
        </authorList>
    </citation>
    <scope>NUCLEOTIDE SEQUENCE [LARGE SCALE GENOMIC DNA]</scope>
    <source>
        <strain evidence="11 12">MRSA252</strain>
    </source>
</reference>
<feature type="transmembrane region" description="Helical" evidence="10">
    <location>
        <begin position="422"/>
        <end position="440"/>
    </location>
</feature>
<dbReference type="EMBL" id="BX571856">
    <property type="protein sequence ID" value="CAG41690.1"/>
    <property type="molecule type" value="Genomic_DNA"/>
</dbReference>
<feature type="transmembrane region" description="Helical" evidence="10">
    <location>
        <begin position="129"/>
        <end position="147"/>
    </location>
</feature>
<evidence type="ECO:0000256" key="2">
    <source>
        <dbReference type="ARBA" id="ARBA00008220"/>
    </source>
</evidence>
<evidence type="ECO:0000313" key="11">
    <source>
        <dbReference type="EMBL" id="CAG41690.1"/>
    </source>
</evidence>
<feature type="transmembrane region" description="Helical" evidence="10">
    <location>
        <begin position="106"/>
        <end position="123"/>
    </location>
</feature>
<feature type="transmembrane region" description="Helical" evidence="10">
    <location>
        <begin position="241"/>
        <end position="264"/>
    </location>
</feature>